<accession>A0ABQ0EBS6</accession>
<evidence type="ECO:0000313" key="1">
    <source>
        <dbReference type="EMBL" id="GAB1255198.1"/>
    </source>
</evidence>
<gene>
    <name evidence="1" type="ORF">Defa_26850</name>
</gene>
<keyword evidence="2" id="KW-1185">Reference proteome</keyword>
<proteinExistence type="predicted"/>
<protein>
    <submittedName>
        <fullName evidence="1">Uncharacterized protein</fullName>
    </submittedName>
</protein>
<evidence type="ECO:0000313" key="2">
    <source>
        <dbReference type="Proteomes" id="UP001628192"/>
    </source>
</evidence>
<dbReference type="EMBL" id="BAAFSG010000001">
    <property type="protein sequence ID" value="GAB1255198.1"/>
    <property type="molecule type" value="Genomic_DNA"/>
</dbReference>
<sequence>MLRMPCRRIAPRPHAVYAAPCRARAIKLTPPAPRYPPHTVAHPCWGRNGVCQFMIFKEYNAKRDHSH</sequence>
<reference evidence="1 2" key="1">
    <citation type="journal article" date="2025" name="Int. J. Syst. Evol. Microbiol.">
        <title>Desulfovibrio falkowii sp. nov., Porphyromonas miyakawae sp. nov., Mediterraneibacter flintii sp. nov. and Owariibacterium komagatae gen. nov., sp. nov., isolated from human faeces.</title>
        <authorList>
            <person name="Hamaguchi T."/>
            <person name="Ohara M."/>
            <person name="Hisatomi A."/>
            <person name="Sekiguchi K."/>
            <person name="Takeda J.I."/>
            <person name="Ueyama J."/>
            <person name="Ito M."/>
            <person name="Nishiwaki H."/>
            <person name="Ogi T."/>
            <person name="Hirayama M."/>
            <person name="Ohkuma M."/>
            <person name="Sakamoto M."/>
            <person name="Ohno K."/>
        </authorList>
    </citation>
    <scope>NUCLEOTIDE SEQUENCE [LARGE SCALE GENOMIC DNA]</scope>
    <source>
        <strain evidence="1 2">13CB8C</strain>
    </source>
</reference>
<organism evidence="1 2">
    <name type="scientific">Desulfovibrio falkowii</name>
    <dbReference type="NCBI Taxonomy" id="3136602"/>
    <lineage>
        <taxon>Bacteria</taxon>
        <taxon>Pseudomonadati</taxon>
        <taxon>Thermodesulfobacteriota</taxon>
        <taxon>Desulfovibrionia</taxon>
        <taxon>Desulfovibrionales</taxon>
        <taxon>Desulfovibrionaceae</taxon>
        <taxon>Desulfovibrio</taxon>
    </lineage>
</organism>
<comment type="caution">
    <text evidence="1">The sequence shown here is derived from an EMBL/GenBank/DDBJ whole genome shotgun (WGS) entry which is preliminary data.</text>
</comment>
<name>A0ABQ0EBS6_9BACT</name>
<dbReference type="Proteomes" id="UP001628192">
    <property type="component" value="Unassembled WGS sequence"/>
</dbReference>